<evidence type="ECO:0000259" key="2">
    <source>
        <dbReference type="PROSITE" id="PS51902"/>
    </source>
</evidence>
<gene>
    <name evidence="3" type="ORF">ACFQ3T_03420</name>
</gene>
<keyword evidence="1" id="KW-0862">Zinc</keyword>
<comment type="caution">
    <text evidence="3">The sequence shown here is derived from an EMBL/GenBank/DDBJ whole genome shotgun (WGS) entry which is preliminary data.</text>
</comment>
<reference evidence="4" key="1">
    <citation type="journal article" date="2019" name="Int. J. Syst. Evol. Microbiol.">
        <title>The Global Catalogue of Microorganisms (GCM) 10K type strain sequencing project: providing services to taxonomists for standard genome sequencing and annotation.</title>
        <authorList>
            <consortium name="The Broad Institute Genomics Platform"/>
            <consortium name="The Broad Institute Genome Sequencing Center for Infectious Disease"/>
            <person name="Wu L."/>
            <person name="Ma J."/>
        </authorList>
    </citation>
    <scope>NUCLEOTIDE SEQUENCE [LARGE SCALE GENOMIC DNA]</scope>
    <source>
        <strain evidence="4">CCUG 60214</strain>
    </source>
</reference>
<feature type="domain" description="ClpX-type ZB" evidence="2">
    <location>
        <begin position="1"/>
        <end position="48"/>
    </location>
</feature>
<feature type="binding site" evidence="1">
    <location>
        <position position="32"/>
    </location>
    <ligand>
        <name>Zn(2+)</name>
        <dbReference type="ChEBI" id="CHEBI:29105"/>
    </ligand>
</feature>
<dbReference type="InterPro" id="IPR010603">
    <property type="entry name" value="Znf_CppX_C4"/>
</dbReference>
<comment type="similarity">
    <text evidence="1">Belongs to the ClpX chaperone family.</text>
</comment>
<accession>A0ABW3QIM8</accession>
<protein>
    <submittedName>
        <fullName evidence="3">ClpX C4-type zinc finger protein</fullName>
    </submittedName>
</protein>
<evidence type="ECO:0000313" key="4">
    <source>
        <dbReference type="Proteomes" id="UP001597168"/>
    </source>
</evidence>
<dbReference type="InterPro" id="IPR038366">
    <property type="entry name" value="Znf_CppX_C4_sf"/>
</dbReference>
<name>A0ABW3QIM8_9PSEU</name>
<evidence type="ECO:0000256" key="1">
    <source>
        <dbReference type="PROSITE-ProRule" id="PRU01250"/>
    </source>
</evidence>
<dbReference type="InterPro" id="IPR059188">
    <property type="entry name" value="Znf_CLPX-like"/>
</dbReference>
<sequence length="120" mass="12531">MTHPPGCSFCGKAAAEVRKIVSGPGIYICDGCVSACVAILDADAENPAGDGGTSDVTVPEWSAMSDDELLGHLPRIAATAAQVETGLRDRVAELRDRGVTWARIGAALGMSRQSAWERFA</sequence>
<feature type="binding site" evidence="1">
    <location>
        <position position="10"/>
    </location>
    <ligand>
        <name>Zn(2+)</name>
        <dbReference type="ChEBI" id="CHEBI:29105"/>
    </ligand>
</feature>
<dbReference type="Pfam" id="PF06689">
    <property type="entry name" value="zf-C4_ClpX"/>
    <property type="match status" value="1"/>
</dbReference>
<dbReference type="SMART" id="SM00994">
    <property type="entry name" value="zf-C4_ClpX"/>
    <property type="match status" value="1"/>
</dbReference>
<organism evidence="3 4">
    <name type="scientific">Saccharothrix hoggarensis</name>
    <dbReference type="NCBI Taxonomy" id="913853"/>
    <lineage>
        <taxon>Bacteria</taxon>
        <taxon>Bacillati</taxon>
        <taxon>Actinomycetota</taxon>
        <taxon>Actinomycetes</taxon>
        <taxon>Pseudonocardiales</taxon>
        <taxon>Pseudonocardiaceae</taxon>
        <taxon>Saccharothrix</taxon>
    </lineage>
</organism>
<keyword evidence="4" id="KW-1185">Reference proteome</keyword>
<feature type="binding site" evidence="1">
    <location>
        <position position="7"/>
    </location>
    <ligand>
        <name>Zn(2+)</name>
        <dbReference type="ChEBI" id="CHEBI:29105"/>
    </ligand>
</feature>
<feature type="binding site" evidence="1">
    <location>
        <position position="29"/>
    </location>
    <ligand>
        <name>Zn(2+)</name>
        <dbReference type="ChEBI" id="CHEBI:29105"/>
    </ligand>
</feature>
<dbReference type="Proteomes" id="UP001597168">
    <property type="component" value="Unassembled WGS sequence"/>
</dbReference>
<proteinExistence type="inferred from homology"/>
<dbReference type="RefSeq" id="WP_380719630.1">
    <property type="nucleotide sequence ID" value="NZ_JBHTLK010000008.1"/>
</dbReference>
<evidence type="ECO:0000313" key="3">
    <source>
        <dbReference type="EMBL" id="MFD1146167.1"/>
    </source>
</evidence>
<dbReference type="PROSITE" id="PS51902">
    <property type="entry name" value="CLPX_ZB"/>
    <property type="match status" value="1"/>
</dbReference>
<dbReference type="EMBL" id="JBHTLK010000008">
    <property type="protein sequence ID" value="MFD1146167.1"/>
    <property type="molecule type" value="Genomic_DNA"/>
</dbReference>
<keyword evidence="1" id="KW-0143">Chaperone</keyword>
<dbReference type="Gene3D" id="6.20.220.10">
    <property type="entry name" value="ClpX chaperone, C4-type zinc finger domain"/>
    <property type="match status" value="1"/>
</dbReference>
<keyword evidence="1" id="KW-0479">Metal-binding</keyword>
<dbReference type="SUPFAM" id="SSF57716">
    <property type="entry name" value="Glucocorticoid receptor-like (DNA-binding domain)"/>
    <property type="match status" value="1"/>
</dbReference>